<keyword evidence="4" id="KW-1185">Reference proteome</keyword>
<evidence type="ECO:0000256" key="2">
    <source>
        <dbReference type="ARBA" id="ARBA00044777"/>
    </source>
</evidence>
<dbReference type="InterPro" id="IPR003768">
    <property type="entry name" value="ScpA"/>
</dbReference>
<proteinExistence type="predicted"/>
<dbReference type="Gene3D" id="6.10.250.2410">
    <property type="match status" value="1"/>
</dbReference>
<dbReference type="RefSeq" id="WP_138253138.1">
    <property type="nucleotide sequence ID" value="NZ_VAVZ01000021.1"/>
</dbReference>
<comment type="caution">
    <text evidence="3">The sequence shown here is derived from an EMBL/GenBank/DDBJ whole genome shotgun (WGS) entry which is preliminary data.</text>
</comment>
<organism evidence="3 4">
    <name type="scientific">Nesterenkonia salmonea</name>
    <dbReference type="NCBI Taxonomy" id="1804987"/>
    <lineage>
        <taxon>Bacteria</taxon>
        <taxon>Bacillati</taxon>
        <taxon>Actinomycetota</taxon>
        <taxon>Actinomycetes</taxon>
        <taxon>Micrococcales</taxon>
        <taxon>Micrococcaceae</taxon>
        <taxon>Nesterenkonia</taxon>
    </lineage>
</organism>
<reference evidence="3 4" key="1">
    <citation type="submission" date="2019-05" db="EMBL/GenBank/DDBJ databases">
        <title>Nesterenkonia sp. GY074 isolated from the Southern Atlantic Ocean.</title>
        <authorList>
            <person name="Zhang G."/>
        </authorList>
    </citation>
    <scope>NUCLEOTIDE SEQUENCE [LARGE SCALE GENOMIC DNA]</scope>
    <source>
        <strain evidence="3 4">GY074</strain>
    </source>
</reference>
<evidence type="ECO:0000313" key="3">
    <source>
        <dbReference type="EMBL" id="TLP96774.1"/>
    </source>
</evidence>
<dbReference type="EMBL" id="VAVZ01000021">
    <property type="protein sequence ID" value="TLP96774.1"/>
    <property type="molecule type" value="Genomic_DNA"/>
</dbReference>
<dbReference type="Pfam" id="PF02616">
    <property type="entry name" value="SMC_ScpA"/>
    <property type="match status" value="1"/>
</dbReference>
<dbReference type="PANTHER" id="PTHR33969">
    <property type="entry name" value="SEGREGATION AND CONDENSATION PROTEIN A"/>
    <property type="match status" value="1"/>
</dbReference>
<protein>
    <recommendedName>
        <fullName evidence="2">Segregation and condensation protein A</fullName>
    </recommendedName>
</protein>
<dbReference type="OrthoDB" id="9811016at2"/>
<keyword evidence="1" id="KW-0159">Chromosome partition</keyword>
<sequence length="290" mass="31973">MLAINMVASEPEATSGFQVSLDGFDGPFDLLLGLIAKRRMDITTVALAEVTDEFITYVRTLDAQRALDESSNFVFVAATLLDMKLVQLLPGSEVESEEDIAVLEARDLLFARLLQFKAFKQIAEQMGAAVEDNSGRFPRRPGRHPDMANLLPELVWNTTAEDLKELAERALLRQQMEPDHVGMEHLHAQTVNIQAEMAEMAQQLRSAGSCRFQELVAGAESRLVVVVRFLGLLELFRDRTVEFDQKAPLGELTITWAGDQNDDATAAAIARAAVEWDGAETRGAAQEGKS</sequence>
<dbReference type="GO" id="GO:0007059">
    <property type="term" value="P:chromosome segregation"/>
    <property type="evidence" value="ECO:0007669"/>
    <property type="project" value="UniProtKB-KW"/>
</dbReference>
<accession>A0A5R9BBL0</accession>
<dbReference type="AlphaFoldDB" id="A0A5R9BBL0"/>
<name>A0A5R9BBL0_9MICC</name>
<evidence type="ECO:0000256" key="1">
    <source>
        <dbReference type="ARBA" id="ARBA00022829"/>
    </source>
</evidence>
<dbReference type="PANTHER" id="PTHR33969:SF2">
    <property type="entry name" value="SEGREGATION AND CONDENSATION PROTEIN A"/>
    <property type="match status" value="1"/>
</dbReference>
<evidence type="ECO:0000313" key="4">
    <source>
        <dbReference type="Proteomes" id="UP000310458"/>
    </source>
</evidence>
<gene>
    <name evidence="3" type="ORF">FEF26_08615</name>
</gene>
<dbReference type="Proteomes" id="UP000310458">
    <property type="component" value="Unassembled WGS sequence"/>
</dbReference>